<evidence type="ECO:0000259" key="1">
    <source>
        <dbReference type="Pfam" id="PF21926"/>
    </source>
</evidence>
<dbReference type="Proteomes" id="UP000575083">
    <property type="component" value="Unassembled WGS sequence"/>
</dbReference>
<evidence type="ECO:0000313" key="3">
    <source>
        <dbReference type="Proteomes" id="UP000575083"/>
    </source>
</evidence>
<gene>
    <name evidence="2" type="ORF">HNP48_003284</name>
</gene>
<dbReference type="RefSeq" id="WP_184858817.1">
    <property type="nucleotide sequence ID" value="NZ_JACHLK010000006.1"/>
</dbReference>
<protein>
    <recommendedName>
        <fullName evidence="1">N-acyl amino acid synthase FeeM catalytic core domain-containing protein</fullName>
    </recommendedName>
</protein>
<reference evidence="2 3" key="1">
    <citation type="submission" date="2020-08" db="EMBL/GenBank/DDBJ databases">
        <title>Functional genomics of gut bacteria from endangered species of beetles.</title>
        <authorList>
            <person name="Carlos-Shanley C."/>
        </authorList>
    </citation>
    <scope>NUCLEOTIDE SEQUENCE [LARGE SCALE GENOMIC DNA]</scope>
    <source>
        <strain evidence="2 3">S00198</strain>
    </source>
</reference>
<comment type="caution">
    <text evidence="2">The sequence shown here is derived from an EMBL/GenBank/DDBJ whole genome shotgun (WGS) entry which is preliminary data.</text>
</comment>
<name>A0A7X0UA18_9BURK</name>
<feature type="domain" description="N-acyl amino acid synthase FeeM catalytic core" evidence="1">
    <location>
        <begin position="59"/>
        <end position="206"/>
    </location>
</feature>
<sequence>MHERSSAPAIRRLVQSLTGRQAREAPSSTLFMHPELVTAAPGQGFKIRVARRSSVLQDALGLLNRRYRQRGYGSQSLTLSPERMTIVAYEDRQVIGTLTVQLDTRQGMLSDACFKEPLDAFRARGALLCEFTKLATAPHAPMPATLASMFHVAFIFAHQVNQATHAVVEVNPRHVAFYTRVLGFAAQGAAADNPRVKAPGVLLVADFTQIGRQLQARGNQGAGEPPPFYSHSFSNAEEQGIRNRIRAALARQGTAP</sequence>
<dbReference type="InterPro" id="IPR016181">
    <property type="entry name" value="Acyl_CoA_acyltransferase"/>
</dbReference>
<accession>A0A7X0UA18</accession>
<dbReference type="EMBL" id="JACHLK010000006">
    <property type="protein sequence ID" value="MBB6560608.1"/>
    <property type="molecule type" value="Genomic_DNA"/>
</dbReference>
<evidence type="ECO:0000313" key="2">
    <source>
        <dbReference type="EMBL" id="MBB6560608.1"/>
    </source>
</evidence>
<proteinExistence type="predicted"/>
<dbReference type="SUPFAM" id="SSF55729">
    <property type="entry name" value="Acyl-CoA N-acyltransferases (Nat)"/>
    <property type="match status" value="1"/>
</dbReference>
<dbReference type="InterPro" id="IPR054597">
    <property type="entry name" value="FeeM_cat"/>
</dbReference>
<keyword evidence="3" id="KW-1185">Reference proteome</keyword>
<organism evidence="2 3">
    <name type="scientific">Acidovorax soli</name>
    <dbReference type="NCBI Taxonomy" id="592050"/>
    <lineage>
        <taxon>Bacteria</taxon>
        <taxon>Pseudomonadati</taxon>
        <taxon>Pseudomonadota</taxon>
        <taxon>Betaproteobacteria</taxon>
        <taxon>Burkholderiales</taxon>
        <taxon>Comamonadaceae</taxon>
        <taxon>Acidovorax</taxon>
    </lineage>
</organism>
<dbReference type="Pfam" id="PF21926">
    <property type="entry name" value="FeeM"/>
    <property type="match status" value="1"/>
</dbReference>
<dbReference type="AlphaFoldDB" id="A0A7X0UA18"/>
<dbReference type="Gene3D" id="3.40.630.30">
    <property type="match status" value="1"/>
</dbReference>